<dbReference type="GO" id="GO:0004814">
    <property type="term" value="F:arginine-tRNA ligase activity"/>
    <property type="evidence" value="ECO:0007669"/>
    <property type="project" value="InterPro"/>
</dbReference>
<comment type="similarity">
    <text evidence="2 10">Belongs to the class-II aminoacyl-tRNA synthetase family.</text>
</comment>
<protein>
    <recommendedName>
        <fullName evidence="10">Glycine--tRNA ligase beta subunit</fullName>
        <ecNumber evidence="10">6.1.1.14</ecNumber>
    </recommendedName>
    <alternativeName>
        <fullName evidence="10">Glycyl-tRNA synthetase beta subunit</fullName>
        <shortName evidence="10">GlyRS</shortName>
    </alternativeName>
</protein>
<evidence type="ECO:0000256" key="5">
    <source>
        <dbReference type="ARBA" id="ARBA00022741"/>
    </source>
</evidence>
<evidence type="ECO:0000256" key="7">
    <source>
        <dbReference type="ARBA" id="ARBA00022917"/>
    </source>
</evidence>
<evidence type="ECO:0000256" key="2">
    <source>
        <dbReference type="ARBA" id="ARBA00008226"/>
    </source>
</evidence>
<keyword evidence="8 10" id="KW-0030">Aminoacyl-tRNA synthetase</keyword>
<sequence length="696" mass="79680">MTTNNVLFEIGLEELPSRFIPDAQKQLKEKTENWLKDLRLPYEAVESYSTPRRLAVVIRGLAEKQDDVEEEAKGPAKHIALDKDGNWSKAAQGFTRGQGKSVEDIYVKDVKGTEYIFINKYIEGKNSIDLLPAFKDVILSITFPKNMRWANSTIRYARPIRWIVALLNNQVIPFEIEGVHTSAISYGHRFLGEKVEIKEPTSYVDVMKEQYVIVNPQEREASILHGIKQLEEKNGWVIPIDQELLEEVTHLVEYPTVFSGQFHERFLKVPEEVLITSMKEHQRYFPVRSKENGVLIPAFIAVRNGDEQHLDTVSRGNEKVLRARLSDAEFFYEEDQKLSIDACLQKLEKIVFQEKLGTISEKVYRVGRIAEEICKLLTVDNVIQKHVIRAAEISKFDLVTNMVNEFTELQGIMGEKYARLFGEEEAVAVAINEQYMPRSANGVLPKTMVGTILSVADKLDTIIGCLAVGIIPTGSQDPYALRRQAIGMLQMIRKQDWSIQIEGLLNMVTALYQDWKIPTATVEELRQNVDEFFQLRASYLLREEQVDQDVMDAVLASGIGNINFTIQKAKCLVEKRQDDDFKSTQEALVRVLNIAEKGTDAQVEEGLFENEAEKELYASYQNMVKRYEQALEQNQAEEALAILSELTDPIHRFFDGTMVMVENDALRRNRLALLLEISNKIKQFADLTRIQWKQHV</sequence>
<dbReference type="OrthoDB" id="9775440at2"/>
<evidence type="ECO:0000259" key="12">
    <source>
        <dbReference type="Pfam" id="PF05746"/>
    </source>
</evidence>
<gene>
    <name evidence="10" type="primary">glyS</name>
    <name evidence="13" type="ORF">FN924_10845</name>
</gene>
<dbReference type="EC" id="6.1.1.14" evidence="10"/>
<evidence type="ECO:0000256" key="9">
    <source>
        <dbReference type="ARBA" id="ARBA00047937"/>
    </source>
</evidence>
<keyword evidence="6 10" id="KW-0067">ATP-binding</keyword>
<feature type="coiled-coil region" evidence="11">
    <location>
        <begin position="610"/>
        <end position="640"/>
    </location>
</feature>
<keyword evidence="5 10" id="KW-0547">Nucleotide-binding</keyword>
<keyword evidence="3 10" id="KW-0963">Cytoplasm</keyword>
<keyword evidence="4 10" id="KW-0436">Ligase</keyword>
<dbReference type="AlphaFoldDB" id="A0A516KGY2"/>
<evidence type="ECO:0000313" key="13">
    <source>
        <dbReference type="EMBL" id="QDP40637.1"/>
    </source>
</evidence>
<evidence type="ECO:0000256" key="11">
    <source>
        <dbReference type="SAM" id="Coils"/>
    </source>
</evidence>
<dbReference type="HAMAP" id="MF_00255">
    <property type="entry name" value="Gly_tRNA_synth_beta"/>
    <property type="match status" value="1"/>
</dbReference>
<dbReference type="RefSeq" id="WP_143894395.1">
    <property type="nucleotide sequence ID" value="NZ_CP041666.1"/>
</dbReference>
<evidence type="ECO:0000256" key="10">
    <source>
        <dbReference type="HAMAP-Rule" id="MF_00255"/>
    </source>
</evidence>
<dbReference type="GO" id="GO:0004820">
    <property type="term" value="F:glycine-tRNA ligase activity"/>
    <property type="evidence" value="ECO:0007669"/>
    <property type="project" value="UniProtKB-UniRule"/>
</dbReference>
<comment type="subunit">
    <text evidence="10">Tetramer of two alpha and two beta subunits.</text>
</comment>
<evidence type="ECO:0000256" key="4">
    <source>
        <dbReference type="ARBA" id="ARBA00022598"/>
    </source>
</evidence>
<keyword evidence="11" id="KW-0175">Coiled coil</keyword>
<evidence type="ECO:0000256" key="3">
    <source>
        <dbReference type="ARBA" id="ARBA00022490"/>
    </source>
</evidence>
<evidence type="ECO:0000256" key="6">
    <source>
        <dbReference type="ARBA" id="ARBA00022840"/>
    </source>
</evidence>
<feature type="domain" description="DALR anticodon binding" evidence="12">
    <location>
        <begin position="585"/>
        <end position="690"/>
    </location>
</feature>
<dbReference type="GO" id="GO:0005829">
    <property type="term" value="C:cytosol"/>
    <property type="evidence" value="ECO:0007669"/>
    <property type="project" value="TreeGrafter"/>
</dbReference>
<dbReference type="PANTHER" id="PTHR30075:SF2">
    <property type="entry name" value="GLYCINE--TRNA LIGASE, CHLOROPLASTIC_MITOCHONDRIAL 2"/>
    <property type="match status" value="1"/>
</dbReference>
<name>A0A516KGY2_9BACI</name>
<dbReference type="EMBL" id="CP041666">
    <property type="protein sequence ID" value="QDP40637.1"/>
    <property type="molecule type" value="Genomic_DNA"/>
</dbReference>
<dbReference type="GO" id="GO:0006426">
    <property type="term" value="P:glycyl-tRNA aminoacylation"/>
    <property type="evidence" value="ECO:0007669"/>
    <property type="project" value="UniProtKB-UniRule"/>
</dbReference>
<reference evidence="13 14" key="1">
    <citation type="submission" date="2019-07" db="EMBL/GenBank/DDBJ databases">
        <authorList>
            <person name="Li J."/>
        </authorList>
    </citation>
    <scope>NUCLEOTIDE SEQUENCE [LARGE SCALE GENOMIC DNA]</scope>
    <source>
        <strain evidence="13 14">TKL69</strain>
    </source>
</reference>
<dbReference type="Proteomes" id="UP000315215">
    <property type="component" value="Chromosome"/>
</dbReference>
<proteinExistence type="inferred from homology"/>
<organism evidence="13 14">
    <name type="scientific">Radiobacillus deserti</name>
    <dbReference type="NCBI Taxonomy" id="2594883"/>
    <lineage>
        <taxon>Bacteria</taxon>
        <taxon>Bacillati</taxon>
        <taxon>Bacillota</taxon>
        <taxon>Bacilli</taxon>
        <taxon>Bacillales</taxon>
        <taxon>Bacillaceae</taxon>
        <taxon>Radiobacillus</taxon>
    </lineage>
</organism>
<keyword evidence="14" id="KW-1185">Reference proteome</keyword>
<dbReference type="InterPro" id="IPR015944">
    <property type="entry name" value="Gly-tRNA-synth_bsu"/>
</dbReference>
<dbReference type="PANTHER" id="PTHR30075">
    <property type="entry name" value="GLYCYL-TRNA SYNTHETASE"/>
    <property type="match status" value="1"/>
</dbReference>
<dbReference type="PROSITE" id="PS50861">
    <property type="entry name" value="AA_TRNA_LIGASE_II_GLYAB"/>
    <property type="match status" value="1"/>
</dbReference>
<accession>A0A516KGY2</accession>
<comment type="subcellular location">
    <subcellularLocation>
        <location evidence="1 10">Cytoplasm</location>
    </subcellularLocation>
</comment>
<keyword evidence="7 10" id="KW-0648">Protein biosynthesis</keyword>
<dbReference type="Pfam" id="PF02092">
    <property type="entry name" value="tRNA_synt_2f"/>
    <property type="match status" value="1"/>
</dbReference>
<dbReference type="InterPro" id="IPR006194">
    <property type="entry name" value="Gly-tRNA-synth_heterodimer"/>
</dbReference>
<dbReference type="NCBIfam" id="TIGR00211">
    <property type="entry name" value="glyS"/>
    <property type="match status" value="1"/>
</dbReference>
<dbReference type="PRINTS" id="PR01045">
    <property type="entry name" value="TRNASYNTHGB"/>
</dbReference>
<evidence type="ECO:0000256" key="1">
    <source>
        <dbReference type="ARBA" id="ARBA00004496"/>
    </source>
</evidence>
<dbReference type="KEGG" id="aqt:FN924_10845"/>
<evidence type="ECO:0000313" key="14">
    <source>
        <dbReference type="Proteomes" id="UP000315215"/>
    </source>
</evidence>
<dbReference type="GO" id="GO:0005524">
    <property type="term" value="F:ATP binding"/>
    <property type="evidence" value="ECO:0007669"/>
    <property type="project" value="UniProtKB-UniRule"/>
</dbReference>
<comment type="catalytic activity">
    <reaction evidence="9 10">
        <text>tRNA(Gly) + glycine + ATP = glycyl-tRNA(Gly) + AMP + diphosphate</text>
        <dbReference type="Rhea" id="RHEA:16013"/>
        <dbReference type="Rhea" id="RHEA-COMP:9664"/>
        <dbReference type="Rhea" id="RHEA-COMP:9683"/>
        <dbReference type="ChEBI" id="CHEBI:30616"/>
        <dbReference type="ChEBI" id="CHEBI:33019"/>
        <dbReference type="ChEBI" id="CHEBI:57305"/>
        <dbReference type="ChEBI" id="CHEBI:78442"/>
        <dbReference type="ChEBI" id="CHEBI:78522"/>
        <dbReference type="ChEBI" id="CHEBI:456215"/>
        <dbReference type="EC" id="6.1.1.14"/>
    </reaction>
</comment>
<dbReference type="Pfam" id="PF05746">
    <property type="entry name" value="DALR_1"/>
    <property type="match status" value="1"/>
</dbReference>
<dbReference type="SUPFAM" id="SSF109604">
    <property type="entry name" value="HD-domain/PDEase-like"/>
    <property type="match status" value="1"/>
</dbReference>
<dbReference type="InterPro" id="IPR008909">
    <property type="entry name" value="DALR_anticod-bd"/>
</dbReference>
<evidence type="ECO:0000256" key="8">
    <source>
        <dbReference type="ARBA" id="ARBA00023146"/>
    </source>
</evidence>
<dbReference type="GO" id="GO:0006420">
    <property type="term" value="P:arginyl-tRNA aminoacylation"/>
    <property type="evidence" value="ECO:0007669"/>
    <property type="project" value="InterPro"/>
</dbReference>